<name>A0A5A9NE67_9TELE</name>
<dbReference type="InterPro" id="IPR039015">
    <property type="entry name" value="ENDOD1"/>
</dbReference>
<evidence type="ECO:0008006" key="6">
    <source>
        <dbReference type="Google" id="ProtNLM"/>
    </source>
</evidence>
<dbReference type="InterPro" id="IPR001604">
    <property type="entry name" value="Endo_G_ENPP1-like_dom"/>
</dbReference>
<dbReference type="AlphaFoldDB" id="A0A5A9NE67"/>
<dbReference type="PANTHER" id="PTHR21472">
    <property type="entry name" value="ENDONUCLEASE DOMAIN-CONTAINING 1 PROTEIN ENDOD1"/>
    <property type="match status" value="1"/>
</dbReference>
<dbReference type="PANTHER" id="PTHR21472:SF21">
    <property type="entry name" value="ENDONUCLEASE DOMAIN-CONTAINING 1 PROTEIN-LIKE-RELATED"/>
    <property type="match status" value="1"/>
</dbReference>
<evidence type="ECO:0000259" key="3">
    <source>
        <dbReference type="SMART" id="SM00892"/>
    </source>
</evidence>
<dbReference type="Gene3D" id="3.40.570.10">
    <property type="entry name" value="Extracellular Endonuclease, subunit A"/>
    <property type="match status" value="1"/>
</dbReference>
<dbReference type="EMBL" id="SOYY01000018">
    <property type="protein sequence ID" value="KAA0708282.1"/>
    <property type="molecule type" value="Genomic_DNA"/>
</dbReference>
<keyword evidence="1" id="KW-0732">Signal</keyword>
<evidence type="ECO:0000313" key="5">
    <source>
        <dbReference type="Proteomes" id="UP000324632"/>
    </source>
</evidence>
<dbReference type="GO" id="GO:0016787">
    <property type="term" value="F:hydrolase activity"/>
    <property type="evidence" value="ECO:0007669"/>
    <property type="project" value="InterPro"/>
</dbReference>
<dbReference type="Pfam" id="PF01223">
    <property type="entry name" value="Endonuclease_NS"/>
    <property type="match status" value="1"/>
</dbReference>
<comment type="caution">
    <text evidence="4">The sequence shown here is derived from an EMBL/GenBank/DDBJ whole genome shotgun (WGS) entry which is preliminary data.</text>
</comment>
<sequence>MFLQYLLACIVLGAFHSQAKVVDSFTECDDIFYNAKEPQGMDKKAKKICQIRDPDYADPNAVYSAEFATLYSVDHRVPLYSAYILDDQCLEKQTKKDQCSVWRIEPQLVSEDEPDYMMTESEYISSDPNKKDALKTNQAISEDYSDTGYDRGHLYPNSFDYNDHYKVTYTLTNAAPMDPCFNRVYWKTLEGELQRFLRSKLKQDRYVIVYIVTGGVPGVNKIPDCGDSRDAERVTVPSYIWTAVCYKHKFEDTKSFSFGYIANNHHEKNITLMSISDMNQQLSVLYGNNSSKIQIFDDDCFSSSKSKVAEIIDQMKSTLLKIPQKLDVVKNFINAARLLSDSEMSTDSEILPTKRSRGRLDKLIAILSFDSSVSYFTSQEVLKDEVPNSCIITSAKKRYWTERSELRKRDVSEGSEAVQCQLVPEKSVDGKTAADGSPCSNFKDNNNRCTCSTEKGEEKFCCSTPCLYQSRLKGYRCYSGAAQIECSPQYSFLGIRGRSPLYNIRRILQLDLHIHCTTGNGVGILQPTAAGK</sequence>
<keyword evidence="5" id="KW-1185">Reference proteome</keyword>
<evidence type="ECO:0000256" key="1">
    <source>
        <dbReference type="SAM" id="SignalP"/>
    </source>
</evidence>
<feature type="chain" id="PRO_5022758888" description="Endonuclease domain-containing 1 protein" evidence="1">
    <location>
        <begin position="25"/>
        <end position="532"/>
    </location>
</feature>
<proteinExistence type="predicted"/>
<feature type="domain" description="DNA/RNA non-specific endonuclease/pyrophosphatase/phosphodiesterase" evidence="3">
    <location>
        <begin position="63"/>
        <end position="293"/>
    </location>
</feature>
<dbReference type="GO" id="GO:0003676">
    <property type="term" value="F:nucleic acid binding"/>
    <property type="evidence" value="ECO:0007669"/>
    <property type="project" value="InterPro"/>
</dbReference>
<dbReference type="InterPro" id="IPR020821">
    <property type="entry name" value="ENPP1-3/EXOG-like_nuc-like"/>
</dbReference>
<evidence type="ECO:0000259" key="2">
    <source>
        <dbReference type="SMART" id="SM00477"/>
    </source>
</evidence>
<dbReference type="GO" id="GO:0046872">
    <property type="term" value="F:metal ion binding"/>
    <property type="evidence" value="ECO:0007669"/>
    <property type="project" value="InterPro"/>
</dbReference>
<accession>A0A5A9NE67</accession>
<dbReference type="SMART" id="SM00477">
    <property type="entry name" value="NUC"/>
    <property type="match status" value="1"/>
</dbReference>
<organism evidence="4 5">
    <name type="scientific">Triplophysa tibetana</name>
    <dbReference type="NCBI Taxonomy" id="1572043"/>
    <lineage>
        <taxon>Eukaryota</taxon>
        <taxon>Metazoa</taxon>
        <taxon>Chordata</taxon>
        <taxon>Craniata</taxon>
        <taxon>Vertebrata</taxon>
        <taxon>Euteleostomi</taxon>
        <taxon>Actinopterygii</taxon>
        <taxon>Neopterygii</taxon>
        <taxon>Teleostei</taxon>
        <taxon>Ostariophysi</taxon>
        <taxon>Cypriniformes</taxon>
        <taxon>Nemacheilidae</taxon>
        <taxon>Triplophysa</taxon>
    </lineage>
</organism>
<reference evidence="4 5" key="1">
    <citation type="journal article" date="2019" name="Mol. Ecol. Resour.">
        <title>Chromosome-level genome assembly of Triplophysa tibetana, a fish adapted to the harsh high-altitude environment of the Tibetan Plateau.</title>
        <authorList>
            <person name="Yang X."/>
            <person name="Liu H."/>
            <person name="Ma Z."/>
            <person name="Zou Y."/>
            <person name="Zou M."/>
            <person name="Mao Y."/>
            <person name="Li X."/>
            <person name="Wang H."/>
            <person name="Chen T."/>
            <person name="Wang W."/>
            <person name="Yang R."/>
        </authorList>
    </citation>
    <scope>NUCLEOTIDE SEQUENCE [LARGE SCALE GENOMIC DNA]</scope>
    <source>
        <strain evidence="4">TTIB1903HZAU</strain>
        <tissue evidence="4">Muscle</tissue>
    </source>
</reference>
<dbReference type="Proteomes" id="UP000324632">
    <property type="component" value="Chromosome 18"/>
</dbReference>
<dbReference type="InterPro" id="IPR044925">
    <property type="entry name" value="His-Me_finger_sf"/>
</dbReference>
<dbReference type="SMART" id="SM00892">
    <property type="entry name" value="Endonuclease_NS"/>
    <property type="match status" value="1"/>
</dbReference>
<dbReference type="SUPFAM" id="SSF54060">
    <property type="entry name" value="His-Me finger endonucleases"/>
    <property type="match status" value="1"/>
</dbReference>
<dbReference type="InterPro" id="IPR044929">
    <property type="entry name" value="DNA/RNA_non-sp_Endonuclease_sf"/>
</dbReference>
<evidence type="ECO:0000313" key="4">
    <source>
        <dbReference type="EMBL" id="KAA0708282.1"/>
    </source>
</evidence>
<gene>
    <name evidence="4" type="ORF">E1301_Tti005524</name>
</gene>
<protein>
    <recommendedName>
        <fullName evidence="6">Endonuclease domain-containing 1 protein</fullName>
    </recommendedName>
</protein>
<feature type="domain" description="ENPP1-3/EXOG-like endonuclease/phosphodiesterase" evidence="2">
    <location>
        <begin position="64"/>
        <end position="293"/>
    </location>
</feature>
<feature type="signal peptide" evidence="1">
    <location>
        <begin position="1"/>
        <end position="24"/>
    </location>
</feature>